<name>A0A921GQJ6_9MICO</name>
<protein>
    <submittedName>
        <fullName evidence="2">Methyltransferase domain-containing protein</fullName>
    </submittedName>
</protein>
<dbReference type="EMBL" id="DYWO01000291">
    <property type="protein sequence ID" value="HJF50075.1"/>
    <property type="molecule type" value="Genomic_DNA"/>
</dbReference>
<dbReference type="CDD" id="cd02440">
    <property type="entry name" value="AdoMet_MTases"/>
    <property type="match status" value="1"/>
</dbReference>
<reference evidence="2" key="1">
    <citation type="journal article" date="2021" name="PeerJ">
        <title>Extensive microbial diversity within the chicken gut microbiome revealed by metagenomics and culture.</title>
        <authorList>
            <person name="Gilroy R."/>
            <person name="Ravi A."/>
            <person name="Getino M."/>
            <person name="Pursley I."/>
            <person name="Horton D.L."/>
            <person name="Alikhan N.F."/>
            <person name="Baker D."/>
            <person name="Gharbi K."/>
            <person name="Hall N."/>
            <person name="Watson M."/>
            <person name="Adriaenssens E.M."/>
            <person name="Foster-Nyarko E."/>
            <person name="Jarju S."/>
            <person name="Secka A."/>
            <person name="Antonio M."/>
            <person name="Oren A."/>
            <person name="Chaudhuri R.R."/>
            <person name="La Ragione R."/>
            <person name="Hildebrand F."/>
            <person name="Pallen M.J."/>
        </authorList>
    </citation>
    <scope>NUCLEOTIDE SEQUENCE</scope>
    <source>
        <strain evidence="2">1647</strain>
    </source>
</reference>
<evidence type="ECO:0000313" key="3">
    <source>
        <dbReference type="Proteomes" id="UP000775129"/>
    </source>
</evidence>
<gene>
    <name evidence="2" type="ORF">K8W24_09805</name>
</gene>
<sequence length="61" mass="6616">MRCADLPDGELLDVGCGTGHLAERAERAGRTVTALDADESMVEAARRRLRGQVLRTTCSEE</sequence>
<organism evidence="2 3">
    <name type="scientific">Brachybacterium paraconglomeratum</name>
    <dbReference type="NCBI Taxonomy" id="173362"/>
    <lineage>
        <taxon>Bacteria</taxon>
        <taxon>Bacillati</taxon>
        <taxon>Actinomycetota</taxon>
        <taxon>Actinomycetes</taxon>
        <taxon>Micrococcales</taxon>
        <taxon>Dermabacteraceae</taxon>
        <taxon>Brachybacterium</taxon>
    </lineage>
</organism>
<keyword evidence="2" id="KW-0808">Transferase</keyword>
<keyword evidence="2" id="KW-0489">Methyltransferase</keyword>
<dbReference type="GO" id="GO:0032259">
    <property type="term" value="P:methylation"/>
    <property type="evidence" value="ECO:0007669"/>
    <property type="project" value="UniProtKB-KW"/>
</dbReference>
<dbReference type="InterPro" id="IPR029063">
    <property type="entry name" value="SAM-dependent_MTases_sf"/>
</dbReference>
<dbReference type="GO" id="GO:0008168">
    <property type="term" value="F:methyltransferase activity"/>
    <property type="evidence" value="ECO:0007669"/>
    <property type="project" value="UniProtKB-KW"/>
</dbReference>
<evidence type="ECO:0000313" key="2">
    <source>
        <dbReference type="EMBL" id="HJF50075.1"/>
    </source>
</evidence>
<accession>A0A921GQJ6</accession>
<dbReference type="Proteomes" id="UP000775129">
    <property type="component" value="Unassembled WGS sequence"/>
</dbReference>
<dbReference type="Pfam" id="PF13649">
    <property type="entry name" value="Methyltransf_25"/>
    <property type="match status" value="1"/>
</dbReference>
<evidence type="ECO:0000259" key="1">
    <source>
        <dbReference type="Pfam" id="PF13649"/>
    </source>
</evidence>
<feature type="domain" description="Methyltransferase" evidence="1">
    <location>
        <begin position="12"/>
        <end position="56"/>
    </location>
</feature>
<comment type="caution">
    <text evidence="2">The sequence shown here is derived from an EMBL/GenBank/DDBJ whole genome shotgun (WGS) entry which is preliminary data.</text>
</comment>
<dbReference type="AlphaFoldDB" id="A0A921GQJ6"/>
<dbReference type="SUPFAM" id="SSF53335">
    <property type="entry name" value="S-adenosyl-L-methionine-dependent methyltransferases"/>
    <property type="match status" value="1"/>
</dbReference>
<proteinExistence type="predicted"/>
<dbReference type="InterPro" id="IPR041698">
    <property type="entry name" value="Methyltransf_25"/>
</dbReference>
<reference evidence="2" key="2">
    <citation type="submission" date="2021-09" db="EMBL/GenBank/DDBJ databases">
        <authorList>
            <person name="Gilroy R."/>
        </authorList>
    </citation>
    <scope>NUCLEOTIDE SEQUENCE</scope>
    <source>
        <strain evidence="2">1647</strain>
    </source>
</reference>
<dbReference type="Gene3D" id="3.40.50.150">
    <property type="entry name" value="Vaccinia Virus protein VP39"/>
    <property type="match status" value="1"/>
</dbReference>